<dbReference type="GO" id="GO:0005524">
    <property type="term" value="F:ATP binding"/>
    <property type="evidence" value="ECO:0007669"/>
    <property type="project" value="UniProtKB-KW"/>
</dbReference>
<keyword evidence="3" id="KW-0540">Nuclease</keyword>
<feature type="compositionally biased region" description="Polar residues" evidence="15">
    <location>
        <begin position="1414"/>
        <end position="1434"/>
    </location>
</feature>
<keyword evidence="12" id="KW-0239">DNA-directed DNA polymerase</keyword>
<dbReference type="PANTHER" id="PTHR42648">
    <property type="entry name" value="TRANSPOSASE, PUTATIVE-RELATED"/>
    <property type="match status" value="1"/>
</dbReference>
<evidence type="ECO:0000259" key="16">
    <source>
        <dbReference type="Pfam" id="PF07727"/>
    </source>
</evidence>
<dbReference type="InterPro" id="IPR013103">
    <property type="entry name" value="RVT_2"/>
</dbReference>
<keyword evidence="12" id="KW-0548">Nucleotidyltransferase</keyword>
<evidence type="ECO:0000256" key="1">
    <source>
        <dbReference type="ARBA" id="ARBA00002180"/>
    </source>
</evidence>
<proteinExistence type="predicted"/>
<dbReference type="Pfam" id="PF13976">
    <property type="entry name" value="gag_pre-integrs"/>
    <property type="match status" value="1"/>
</dbReference>
<feature type="compositionally biased region" description="Polar residues" evidence="15">
    <location>
        <begin position="986"/>
        <end position="1009"/>
    </location>
</feature>
<keyword evidence="7" id="KW-0378">Hydrolase</keyword>
<feature type="compositionally biased region" description="Acidic residues" evidence="15">
    <location>
        <begin position="25"/>
        <end position="35"/>
    </location>
</feature>
<accession>A0A6L2NA26</accession>
<gene>
    <name evidence="20" type="ORF">Tci_053970</name>
</gene>
<evidence type="ECO:0000256" key="3">
    <source>
        <dbReference type="ARBA" id="ARBA00022722"/>
    </source>
</evidence>
<feature type="region of interest" description="Disordered" evidence="15">
    <location>
        <begin position="1402"/>
        <end position="1434"/>
    </location>
</feature>
<evidence type="ECO:0000313" key="20">
    <source>
        <dbReference type="EMBL" id="GEU81992.1"/>
    </source>
</evidence>
<keyword evidence="2" id="KW-0645">Protease</keyword>
<dbReference type="PANTHER" id="PTHR42648:SF11">
    <property type="entry name" value="TRANSPOSON TY4-P GAG-POL POLYPROTEIN"/>
    <property type="match status" value="1"/>
</dbReference>
<keyword evidence="10" id="KW-0229">DNA integration</keyword>
<dbReference type="GO" id="GO:0003887">
    <property type="term" value="F:DNA-directed DNA polymerase activity"/>
    <property type="evidence" value="ECO:0007669"/>
    <property type="project" value="UniProtKB-KW"/>
</dbReference>
<dbReference type="Pfam" id="PF22936">
    <property type="entry name" value="Pol_BBD"/>
    <property type="match status" value="1"/>
</dbReference>
<dbReference type="InterPro" id="IPR039537">
    <property type="entry name" value="Retrotran_Ty1/copia-like"/>
</dbReference>
<reference evidence="20" key="1">
    <citation type="journal article" date="2019" name="Sci. Rep.">
        <title>Draft genome of Tanacetum cinerariifolium, the natural source of mosquito coil.</title>
        <authorList>
            <person name="Yamashiro T."/>
            <person name="Shiraishi A."/>
            <person name="Satake H."/>
            <person name="Nakayama K."/>
        </authorList>
    </citation>
    <scope>NUCLEOTIDE SEQUENCE</scope>
</reference>
<evidence type="ECO:0000256" key="9">
    <source>
        <dbReference type="ARBA" id="ARBA00022842"/>
    </source>
</evidence>
<feature type="domain" description="Retroviral polymerase SH3-like" evidence="19">
    <location>
        <begin position="1277"/>
        <end position="1333"/>
    </location>
</feature>
<evidence type="ECO:0000259" key="19">
    <source>
        <dbReference type="Pfam" id="PF25597"/>
    </source>
</evidence>
<evidence type="ECO:0000256" key="13">
    <source>
        <dbReference type="ARBA" id="ARBA00023172"/>
    </source>
</evidence>
<evidence type="ECO:0000256" key="7">
    <source>
        <dbReference type="ARBA" id="ARBA00022801"/>
    </source>
</evidence>
<dbReference type="GO" id="GO:0006310">
    <property type="term" value="P:DNA recombination"/>
    <property type="evidence" value="ECO:0007669"/>
    <property type="project" value="UniProtKB-KW"/>
</dbReference>
<evidence type="ECO:0000256" key="14">
    <source>
        <dbReference type="ARBA" id="ARBA00023268"/>
    </source>
</evidence>
<keyword evidence="6" id="KW-0255">Endonuclease</keyword>
<feature type="domain" description="Reverse transcriptase Ty1/copia-type" evidence="16">
    <location>
        <begin position="464"/>
        <end position="534"/>
    </location>
</feature>
<name>A0A6L2NA26_TANCI</name>
<comment type="function">
    <text evidence="1">The aspartyl protease (PR) mediates the proteolytic cleavages of the Gag and Gag-Pol polyproteins after assembly of the VLP.</text>
</comment>
<evidence type="ECO:0000256" key="4">
    <source>
        <dbReference type="ARBA" id="ARBA00022723"/>
    </source>
</evidence>
<feature type="compositionally biased region" description="Basic and acidic residues" evidence="15">
    <location>
        <begin position="309"/>
        <end position="323"/>
    </location>
</feature>
<evidence type="ECO:0000259" key="17">
    <source>
        <dbReference type="Pfam" id="PF13976"/>
    </source>
</evidence>
<keyword evidence="11" id="KW-0695">RNA-directed DNA polymerase</keyword>
<feature type="region of interest" description="Disordered" evidence="15">
    <location>
        <begin position="309"/>
        <end position="331"/>
    </location>
</feature>
<feature type="compositionally biased region" description="Polar residues" evidence="15">
    <location>
        <begin position="264"/>
        <end position="278"/>
    </location>
</feature>
<dbReference type="Pfam" id="PF07727">
    <property type="entry name" value="RVT_2"/>
    <property type="match status" value="4"/>
</dbReference>
<dbReference type="GO" id="GO:0004519">
    <property type="term" value="F:endonuclease activity"/>
    <property type="evidence" value="ECO:0007669"/>
    <property type="project" value="UniProtKB-KW"/>
</dbReference>
<keyword evidence="4" id="KW-0479">Metal-binding</keyword>
<feature type="region of interest" description="Disordered" evidence="15">
    <location>
        <begin position="941"/>
        <end position="960"/>
    </location>
</feature>
<feature type="domain" description="GAG-pre-integrase" evidence="17">
    <location>
        <begin position="1112"/>
        <end position="1185"/>
    </location>
</feature>
<dbReference type="GO" id="GO:0008233">
    <property type="term" value="F:peptidase activity"/>
    <property type="evidence" value="ECO:0007669"/>
    <property type="project" value="UniProtKB-KW"/>
</dbReference>
<evidence type="ECO:0000256" key="6">
    <source>
        <dbReference type="ARBA" id="ARBA00022759"/>
    </source>
</evidence>
<evidence type="ECO:0000256" key="5">
    <source>
        <dbReference type="ARBA" id="ARBA00022741"/>
    </source>
</evidence>
<dbReference type="SUPFAM" id="SSF53098">
    <property type="entry name" value="Ribonuclease H-like"/>
    <property type="match status" value="1"/>
</dbReference>
<keyword evidence="13" id="KW-0233">DNA recombination</keyword>
<protein>
    <submittedName>
        <fullName evidence="20">Retrovirus-related Pol polyprotein from transposon TNT 1-94</fullName>
    </submittedName>
</protein>
<dbReference type="EMBL" id="BKCJ010008394">
    <property type="protein sequence ID" value="GEU81992.1"/>
    <property type="molecule type" value="Genomic_DNA"/>
</dbReference>
<feature type="domain" description="Reverse transcriptase Ty1/copia-type" evidence="16">
    <location>
        <begin position="1481"/>
        <end position="1521"/>
    </location>
</feature>
<feature type="domain" description="Reverse transcriptase Ty1/copia-type" evidence="16">
    <location>
        <begin position="407"/>
        <end position="463"/>
    </location>
</feature>
<keyword evidence="9" id="KW-0460">Magnesium</keyword>
<evidence type="ECO:0000256" key="8">
    <source>
        <dbReference type="ARBA" id="ARBA00022840"/>
    </source>
</evidence>
<evidence type="ECO:0000256" key="10">
    <source>
        <dbReference type="ARBA" id="ARBA00022908"/>
    </source>
</evidence>
<evidence type="ECO:0000256" key="12">
    <source>
        <dbReference type="ARBA" id="ARBA00022932"/>
    </source>
</evidence>
<keyword evidence="12" id="KW-0808">Transferase</keyword>
<dbReference type="InterPro" id="IPR012337">
    <property type="entry name" value="RNaseH-like_sf"/>
</dbReference>
<keyword evidence="8" id="KW-0067">ATP-binding</keyword>
<dbReference type="Pfam" id="PF25597">
    <property type="entry name" value="SH3_retrovirus"/>
    <property type="match status" value="2"/>
</dbReference>
<dbReference type="InterPro" id="IPR025724">
    <property type="entry name" value="GAG-pre-integrase_dom"/>
</dbReference>
<feature type="domain" description="Retroviral polymerase SH3-like" evidence="19">
    <location>
        <begin position="180"/>
        <end position="224"/>
    </location>
</feature>
<evidence type="ECO:0000256" key="15">
    <source>
        <dbReference type="SAM" id="MobiDB-lite"/>
    </source>
</evidence>
<evidence type="ECO:0000259" key="18">
    <source>
        <dbReference type="Pfam" id="PF22936"/>
    </source>
</evidence>
<dbReference type="GO" id="GO:0006508">
    <property type="term" value="P:proteolysis"/>
    <property type="evidence" value="ECO:0007669"/>
    <property type="project" value="UniProtKB-KW"/>
</dbReference>
<comment type="caution">
    <text evidence="20">The sequence shown here is derived from an EMBL/GenBank/DDBJ whole genome shotgun (WGS) entry which is preliminary data.</text>
</comment>
<feature type="domain" description="Reverse transcriptase Ty1/copia-type" evidence="16">
    <location>
        <begin position="1522"/>
        <end position="1590"/>
    </location>
</feature>
<feature type="region of interest" description="Disordered" evidence="15">
    <location>
        <begin position="967"/>
        <end position="1043"/>
    </location>
</feature>
<sequence length="1594" mass="179793">MSAPVDNTPKIVYEPKVWTDAPIIEEYESDSDDDSVSNVQENVEKPSFTFTDSVKPIKSPKEIVKETGTPNHYPKIEKQDRHSHTRKGLGYAFTRKSCFVCGSFSNLIRDCDFHEKRMAKQDALTKTQEKDDPHKALKDKGIVDSGCSRHMIGNTAHLANFQEFKGGSVAFRGSNERITGKFNGKSDLGFLVGYSLNSKAFRVYNLETKRAEENLHVNFLENKSNVAGKGHACMFDLDYLTNSMNYEPCSIENQANKSAGPKDANTSAGTQANDDQGANSEEIDLHDKHFVLPIWSTYSTTEELEKLKRQEKEANDAARKEATPENQDAYTNNTNLLNAVNAPINTAGPSKVLNDGEPSYPDDPSMPHLEDIFSSPSEGIFTNSSYDDKAVQTRINMKKNYEAHALSAFLYGTIDEEVYVTQPPSFVDPKFPNKLYKVVKALYGLHQAPRAWYDTLSTFLEKNDIIFGSTKKSWSDEFEELMKNRFYMSFIGELTFFLGLQVKQKEYGIFISQDKYVAEILKKFDFLSVKTASTLIETQKPLVKDEEAADVDVHLYRFMIGSLMYLTASRLDIKFAVCACSRFQVTPKTSHLQAMKRIFSKELASPKQTTLGQTTTSKEISNPLMADSLPKTILLTFIHRICIDMDSPEFSLVYLVVVRNKMQKAFPLPVMELPLQEEVPTASEESSHCQKKKDATAVKIALLLKSRRNCQSKSYDSFTNKYKTAQELWAAILNTFDGNEATKKTKKNLLKQQYGNFKAKGSETLEQTFNRLRNKEVNTASVSTASTNVPTASANIGVIDEDDMEEMDIKWNMALLSMRADRFWKKTEKKISIQRTDVAGFDNSKVKCFNFHKMGHFAREWLAQVESRLAEHRDRELKYYEKIRGLEFKTESNDDYIEILQKELELIKKEKEGLDSKLIGFQTVSKDLDSLLESQRLDKNKKGLGYNDVPPPTQIYSLPKKDMSWTGLPEFKDDTVTDSGRPAPTVESSLDDAQNRNPSVTETEASPTETAKKPSVKYAKQYRKPTKKPNGSSQKNIDDKGYWDSGCSRHMTGNISYLYDYEPFDGGYVSFGQGGSKITGKGTIKTECIVLGRNFKLSDDDNVLLRTPRQHNMYSIDLNNIVPHKDLTCLVAKASIDECMLWHRRLGHLNFKTMNKLVRHNLVRGLPTKCFKNDHTCTACLKGKQHKASCKSKLVNSVSKPLHTLYMDLFGPTSELIEVARTMLADTKLPVTFWAEAVNSACYVQNRVLVNKSQNKTPYELFNGRTPAIGFLKPFGCHVMILNTLDNLGKFEAKRDEGYFIRYSMSSKAFRVFNKQTKRVEENLHVEFLENKAIEKGAGPNWLFDINSLTKSMNCVLVDAGTNSTNLLGTKDAASQEMKKDVYSLRYIALPNWVHDALLESSSSKPQDDCSTDVPESSGNSNPTATSTNPPCDQLETLTVETPIPTVSSPVLTACLNDYSEPSNILGVTTNSVDLDGVEVDMDVKSAFLYGTIDEELYVMQPPGFQDLEFSTKVCKVEKAISSNPQLCREFEARMHEKFQMSAMDALNFFLSLQVIQKEDGIFLSQDKYIGDILKKFGYLDVRSSNTPMDKENP</sequence>
<dbReference type="GO" id="GO:0015074">
    <property type="term" value="P:DNA integration"/>
    <property type="evidence" value="ECO:0007669"/>
    <property type="project" value="UniProtKB-KW"/>
</dbReference>
<organism evidence="20">
    <name type="scientific">Tanacetum cinerariifolium</name>
    <name type="common">Dalmatian daisy</name>
    <name type="synonym">Chrysanthemum cinerariifolium</name>
    <dbReference type="NCBI Taxonomy" id="118510"/>
    <lineage>
        <taxon>Eukaryota</taxon>
        <taxon>Viridiplantae</taxon>
        <taxon>Streptophyta</taxon>
        <taxon>Embryophyta</taxon>
        <taxon>Tracheophyta</taxon>
        <taxon>Spermatophyta</taxon>
        <taxon>Magnoliopsida</taxon>
        <taxon>eudicotyledons</taxon>
        <taxon>Gunneridae</taxon>
        <taxon>Pentapetalae</taxon>
        <taxon>asterids</taxon>
        <taxon>campanulids</taxon>
        <taxon>Asterales</taxon>
        <taxon>Asteraceae</taxon>
        <taxon>Asteroideae</taxon>
        <taxon>Anthemideae</taxon>
        <taxon>Anthemidinae</taxon>
        <taxon>Tanacetum</taxon>
    </lineage>
</organism>
<dbReference type="GO" id="GO:0046872">
    <property type="term" value="F:metal ion binding"/>
    <property type="evidence" value="ECO:0007669"/>
    <property type="project" value="UniProtKB-KW"/>
</dbReference>
<keyword evidence="5" id="KW-0547">Nucleotide-binding</keyword>
<keyword evidence="14" id="KW-0511">Multifunctional enzyme</keyword>
<dbReference type="GO" id="GO:0003964">
    <property type="term" value="F:RNA-directed DNA polymerase activity"/>
    <property type="evidence" value="ECO:0007669"/>
    <property type="project" value="UniProtKB-KW"/>
</dbReference>
<feature type="region of interest" description="Disordered" evidence="15">
    <location>
        <begin position="254"/>
        <end position="278"/>
    </location>
</feature>
<feature type="region of interest" description="Disordered" evidence="15">
    <location>
        <begin position="25"/>
        <end position="44"/>
    </location>
</feature>
<evidence type="ECO:0000256" key="11">
    <source>
        <dbReference type="ARBA" id="ARBA00022918"/>
    </source>
</evidence>
<dbReference type="InterPro" id="IPR057670">
    <property type="entry name" value="SH3_retrovirus"/>
</dbReference>
<dbReference type="InterPro" id="IPR054722">
    <property type="entry name" value="PolX-like_BBD"/>
</dbReference>
<evidence type="ECO:0000256" key="2">
    <source>
        <dbReference type="ARBA" id="ARBA00022670"/>
    </source>
</evidence>
<feature type="domain" description="Retrovirus-related Pol polyprotein from transposon TNT 1-94-like beta-barrel" evidence="18">
    <location>
        <begin position="1042"/>
        <end position="1098"/>
    </location>
</feature>